<keyword evidence="4" id="KW-0560">Oxidoreductase</keyword>
<dbReference type="OrthoDB" id="415825at2759"/>
<evidence type="ECO:0000256" key="2">
    <source>
        <dbReference type="ARBA" id="ARBA00022630"/>
    </source>
</evidence>
<dbReference type="PROSITE" id="PS51387">
    <property type="entry name" value="FAD_PCMH"/>
    <property type="match status" value="1"/>
</dbReference>
<dbReference type="InterPro" id="IPR016167">
    <property type="entry name" value="FAD-bd_PCMH_sub1"/>
</dbReference>
<dbReference type="Gene3D" id="3.30.465.10">
    <property type="match status" value="1"/>
</dbReference>
<evidence type="ECO:0000259" key="5">
    <source>
        <dbReference type="PROSITE" id="PS51387"/>
    </source>
</evidence>
<dbReference type="EMBL" id="KZ613913">
    <property type="protein sequence ID" value="PMD50611.1"/>
    <property type="molecule type" value="Genomic_DNA"/>
</dbReference>
<dbReference type="InParanoid" id="A0A2J6SIM5"/>
<keyword evidence="7" id="KW-1185">Reference proteome</keyword>
<protein>
    <submittedName>
        <fullName evidence="6">FAD-binding domain-containing protein</fullName>
    </submittedName>
</protein>
<reference evidence="6 7" key="1">
    <citation type="submission" date="2016-04" db="EMBL/GenBank/DDBJ databases">
        <title>A degradative enzymes factory behind the ericoid mycorrhizal symbiosis.</title>
        <authorList>
            <consortium name="DOE Joint Genome Institute"/>
            <person name="Martino E."/>
            <person name="Morin E."/>
            <person name="Grelet G."/>
            <person name="Kuo A."/>
            <person name="Kohler A."/>
            <person name="Daghino S."/>
            <person name="Barry K."/>
            <person name="Choi C."/>
            <person name="Cichocki N."/>
            <person name="Clum A."/>
            <person name="Copeland A."/>
            <person name="Hainaut M."/>
            <person name="Haridas S."/>
            <person name="Labutti K."/>
            <person name="Lindquist E."/>
            <person name="Lipzen A."/>
            <person name="Khouja H.-R."/>
            <person name="Murat C."/>
            <person name="Ohm R."/>
            <person name="Olson A."/>
            <person name="Spatafora J."/>
            <person name="Veneault-Fourrey C."/>
            <person name="Henrissat B."/>
            <person name="Grigoriev I."/>
            <person name="Martin F."/>
            <person name="Perotto S."/>
        </authorList>
    </citation>
    <scope>NUCLEOTIDE SEQUENCE [LARGE SCALE GENOMIC DNA]</scope>
    <source>
        <strain evidence="6 7">E</strain>
    </source>
</reference>
<dbReference type="Gene3D" id="3.40.462.20">
    <property type="match status" value="1"/>
</dbReference>
<name>A0A2J6SIM5_9HELO</name>
<dbReference type="GeneID" id="36595683"/>
<gene>
    <name evidence="6" type="ORF">K444DRAFT_670294</name>
</gene>
<comment type="similarity">
    <text evidence="1">Belongs to the oxygen-dependent FAD-linked oxidoreductase family.</text>
</comment>
<dbReference type="InterPro" id="IPR036318">
    <property type="entry name" value="FAD-bd_PCMH-like_sf"/>
</dbReference>
<evidence type="ECO:0000313" key="7">
    <source>
        <dbReference type="Proteomes" id="UP000235371"/>
    </source>
</evidence>
<organism evidence="6 7">
    <name type="scientific">Hyaloscypha bicolor E</name>
    <dbReference type="NCBI Taxonomy" id="1095630"/>
    <lineage>
        <taxon>Eukaryota</taxon>
        <taxon>Fungi</taxon>
        <taxon>Dikarya</taxon>
        <taxon>Ascomycota</taxon>
        <taxon>Pezizomycotina</taxon>
        <taxon>Leotiomycetes</taxon>
        <taxon>Helotiales</taxon>
        <taxon>Hyaloscyphaceae</taxon>
        <taxon>Hyaloscypha</taxon>
        <taxon>Hyaloscypha bicolor</taxon>
    </lineage>
</organism>
<dbReference type="SUPFAM" id="SSF56176">
    <property type="entry name" value="FAD-binding/transporter-associated domain-like"/>
    <property type="match status" value="1"/>
</dbReference>
<evidence type="ECO:0000256" key="4">
    <source>
        <dbReference type="ARBA" id="ARBA00023002"/>
    </source>
</evidence>
<dbReference type="InterPro" id="IPR006094">
    <property type="entry name" value="Oxid_FAD_bind_N"/>
</dbReference>
<dbReference type="Gene3D" id="3.30.43.10">
    <property type="entry name" value="Uridine Diphospho-n-acetylenolpyruvylglucosamine Reductase, domain 2"/>
    <property type="match status" value="1"/>
</dbReference>
<dbReference type="GO" id="GO:0016491">
    <property type="term" value="F:oxidoreductase activity"/>
    <property type="evidence" value="ECO:0007669"/>
    <property type="project" value="UniProtKB-KW"/>
</dbReference>
<dbReference type="InterPro" id="IPR016169">
    <property type="entry name" value="FAD-bd_PCMH_sub2"/>
</dbReference>
<dbReference type="InterPro" id="IPR016166">
    <property type="entry name" value="FAD-bd_PCMH"/>
</dbReference>
<evidence type="ECO:0000313" key="6">
    <source>
        <dbReference type="EMBL" id="PMD50611.1"/>
    </source>
</evidence>
<evidence type="ECO:0000256" key="3">
    <source>
        <dbReference type="ARBA" id="ARBA00022827"/>
    </source>
</evidence>
<dbReference type="Proteomes" id="UP000235371">
    <property type="component" value="Unassembled WGS sequence"/>
</dbReference>
<sequence length="428" mass="47191">MSRWTDVNKQTPTAILQPASELDVEKIVYKAVKAKIPIIIKSGGNSPWSTISSGGWIIDLSLLSNFSLDTQNQTATIQPGVLSKTINVAVQEAGFCIQSPGSAKVSCVGFLLGGGSSYLNGLYGMGVDSLVSARVVTAYPEEGTVVCSEEENEELLWAIKGAGQFFGVVTEVTMKMYPLKEEEGPLSWTMVFTTDKMKEVALALEEVSKGEQVVRSPGLAMVMAMPGFRKPGIMVSLIHFRPEDEAEKIMAPLLELDPAQQIKKVVPWGNMTDSADMLAGHGGIKTLHSCGMKEFDGKKFEKSLELWEKIDKEVPGAKGCAFIMNWFALDGVKIKEGTSAWSHRDMGVWSMHLISAEDEASHNAAVELSKEYFDMCQADLQKSEKALFPNHWRGKDLDRRFRGQGTVKRLRVLKELWDPEGVFTKQFL</sequence>
<dbReference type="Pfam" id="PF01565">
    <property type="entry name" value="FAD_binding_4"/>
    <property type="match status" value="1"/>
</dbReference>
<dbReference type="RefSeq" id="XP_024727515.1">
    <property type="nucleotide sequence ID" value="XM_024887607.1"/>
</dbReference>
<dbReference type="InterPro" id="IPR050416">
    <property type="entry name" value="FAD-linked_Oxidoreductase"/>
</dbReference>
<evidence type="ECO:0000256" key="1">
    <source>
        <dbReference type="ARBA" id="ARBA00005466"/>
    </source>
</evidence>
<dbReference type="GO" id="GO:0071949">
    <property type="term" value="F:FAD binding"/>
    <property type="evidence" value="ECO:0007669"/>
    <property type="project" value="InterPro"/>
</dbReference>
<dbReference type="PANTHER" id="PTHR42973:SF7">
    <property type="entry name" value="FAD-BINDING PCMH-TYPE DOMAIN-CONTAINING PROTEIN"/>
    <property type="match status" value="1"/>
</dbReference>
<proteinExistence type="inferred from homology"/>
<dbReference type="AlphaFoldDB" id="A0A2J6SIM5"/>
<keyword evidence="3" id="KW-0274">FAD</keyword>
<feature type="domain" description="FAD-binding PCMH-type" evidence="5">
    <location>
        <begin position="8"/>
        <end position="179"/>
    </location>
</feature>
<keyword evidence="2" id="KW-0285">Flavoprotein</keyword>
<dbReference type="STRING" id="1095630.A0A2J6SIM5"/>
<dbReference type="PANTHER" id="PTHR42973">
    <property type="entry name" value="BINDING OXIDOREDUCTASE, PUTATIVE (AFU_ORTHOLOGUE AFUA_1G17690)-RELATED"/>
    <property type="match status" value="1"/>
</dbReference>
<accession>A0A2J6SIM5</accession>